<gene>
    <name evidence="1" type="ORF">LOK49_LG01G00232</name>
</gene>
<dbReference type="EMBL" id="CM045758">
    <property type="protein sequence ID" value="KAI8030062.1"/>
    <property type="molecule type" value="Genomic_DNA"/>
</dbReference>
<sequence length="212" mass="23662">MLDLHSLNDAPYPLSGKISPSLFELQHLKYLDLNGNNFHDDITKLRNLSKLQYLNLGYNYDLKCENLVWLSHLSLLSHLDLSCVNLSKAVDWVQSINNLPLLQEVRLFACILPDITTHPSLPFNSSVSLFMLDLSYNDISSSICGWLFNFSSSLVDVDLSSNQLKGLIPDSFGGMISLTNLCLSFNHLEGGLPKSFANVSHICVLLICLKTC</sequence>
<name>A0ACC0IVW3_9ERIC</name>
<reference evidence="1 2" key="1">
    <citation type="journal article" date="2022" name="Plant J.">
        <title>Chromosome-level genome of Camellia lanceoleosa provides a valuable resource for understanding genome evolution and self-incompatibility.</title>
        <authorList>
            <person name="Gong W."/>
            <person name="Xiao S."/>
            <person name="Wang L."/>
            <person name="Liao Z."/>
            <person name="Chang Y."/>
            <person name="Mo W."/>
            <person name="Hu G."/>
            <person name="Li W."/>
            <person name="Zhao G."/>
            <person name="Zhu H."/>
            <person name="Hu X."/>
            <person name="Ji K."/>
            <person name="Xiang X."/>
            <person name="Song Q."/>
            <person name="Yuan D."/>
            <person name="Jin S."/>
            <person name="Zhang L."/>
        </authorList>
    </citation>
    <scope>NUCLEOTIDE SEQUENCE [LARGE SCALE GENOMIC DNA]</scope>
    <source>
        <strain evidence="1">SQ_2022a</strain>
    </source>
</reference>
<comment type="caution">
    <text evidence="1">The sequence shown here is derived from an EMBL/GenBank/DDBJ whole genome shotgun (WGS) entry which is preliminary data.</text>
</comment>
<protein>
    <submittedName>
        <fullName evidence="1">Receptor-like protein EIX2</fullName>
    </submittedName>
</protein>
<proteinExistence type="predicted"/>
<evidence type="ECO:0000313" key="1">
    <source>
        <dbReference type="EMBL" id="KAI8030062.1"/>
    </source>
</evidence>
<dbReference type="Proteomes" id="UP001060215">
    <property type="component" value="Chromosome 1"/>
</dbReference>
<evidence type="ECO:0000313" key="2">
    <source>
        <dbReference type="Proteomes" id="UP001060215"/>
    </source>
</evidence>
<organism evidence="1 2">
    <name type="scientific">Camellia lanceoleosa</name>
    <dbReference type="NCBI Taxonomy" id="1840588"/>
    <lineage>
        <taxon>Eukaryota</taxon>
        <taxon>Viridiplantae</taxon>
        <taxon>Streptophyta</taxon>
        <taxon>Embryophyta</taxon>
        <taxon>Tracheophyta</taxon>
        <taxon>Spermatophyta</taxon>
        <taxon>Magnoliopsida</taxon>
        <taxon>eudicotyledons</taxon>
        <taxon>Gunneridae</taxon>
        <taxon>Pentapetalae</taxon>
        <taxon>asterids</taxon>
        <taxon>Ericales</taxon>
        <taxon>Theaceae</taxon>
        <taxon>Camellia</taxon>
    </lineage>
</organism>
<keyword evidence="2" id="KW-1185">Reference proteome</keyword>
<accession>A0ACC0IVW3</accession>